<sequence>MQDARGAGRGSYIWGRSVHNTRIERLWYDVTHGFGQKWKKFFTDLEVHHGLNPQDWAQAWNSHHLSIRGERNRSLRDIFFFSMYQDGPRGLEYRREPEDEHIEDPYTYGIDWDVANDSTFMNHLLDQNPQDWADRNPFAPGLDTLSHIPCDAPNCPFTPEEVLELDRRLATVVDVRSRSMHVRHLVWAAALGICNEIYS</sequence>
<dbReference type="AlphaFoldDB" id="A0AAD6YXZ4"/>
<gene>
    <name evidence="2" type="ORF">DFH08DRAFT_919176</name>
</gene>
<name>A0AAD6YXZ4_9AGAR</name>
<organism evidence="2 3">
    <name type="scientific">Mycena albidolilacea</name>
    <dbReference type="NCBI Taxonomy" id="1033008"/>
    <lineage>
        <taxon>Eukaryota</taxon>
        <taxon>Fungi</taxon>
        <taxon>Dikarya</taxon>
        <taxon>Basidiomycota</taxon>
        <taxon>Agaricomycotina</taxon>
        <taxon>Agaricomycetes</taxon>
        <taxon>Agaricomycetidae</taxon>
        <taxon>Agaricales</taxon>
        <taxon>Marasmiineae</taxon>
        <taxon>Mycenaceae</taxon>
        <taxon>Mycena</taxon>
    </lineage>
</organism>
<feature type="domain" description="Integrase core" evidence="1">
    <location>
        <begin position="1"/>
        <end position="54"/>
    </location>
</feature>
<evidence type="ECO:0000313" key="2">
    <source>
        <dbReference type="EMBL" id="KAJ7301060.1"/>
    </source>
</evidence>
<keyword evidence="3" id="KW-1185">Reference proteome</keyword>
<evidence type="ECO:0000313" key="3">
    <source>
        <dbReference type="Proteomes" id="UP001218218"/>
    </source>
</evidence>
<protein>
    <recommendedName>
        <fullName evidence="1">Integrase core domain-containing protein</fullName>
    </recommendedName>
</protein>
<dbReference type="Proteomes" id="UP001218218">
    <property type="component" value="Unassembled WGS sequence"/>
</dbReference>
<reference evidence="2" key="1">
    <citation type="submission" date="2023-03" db="EMBL/GenBank/DDBJ databases">
        <title>Massive genome expansion in bonnet fungi (Mycena s.s.) driven by repeated elements and novel gene families across ecological guilds.</title>
        <authorList>
            <consortium name="Lawrence Berkeley National Laboratory"/>
            <person name="Harder C.B."/>
            <person name="Miyauchi S."/>
            <person name="Viragh M."/>
            <person name="Kuo A."/>
            <person name="Thoen E."/>
            <person name="Andreopoulos B."/>
            <person name="Lu D."/>
            <person name="Skrede I."/>
            <person name="Drula E."/>
            <person name="Henrissat B."/>
            <person name="Morin E."/>
            <person name="Kohler A."/>
            <person name="Barry K."/>
            <person name="LaButti K."/>
            <person name="Morin E."/>
            <person name="Salamov A."/>
            <person name="Lipzen A."/>
            <person name="Mereny Z."/>
            <person name="Hegedus B."/>
            <person name="Baldrian P."/>
            <person name="Stursova M."/>
            <person name="Weitz H."/>
            <person name="Taylor A."/>
            <person name="Grigoriev I.V."/>
            <person name="Nagy L.G."/>
            <person name="Martin F."/>
            <person name="Kauserud H."/>
        </authorList>
    </citation>
    <scope>NUCLEOTIDE SEQUENCE</scope>
    <source>
        <strain evidence="2">CBHHK002</strain>
    </source>
</reference>
<comment type="caution">
    <text evidence="2">The sequence shown here is derived from an EMBL/GenBank/DDBJ whole genome shotgun (WGS) entry which is preliminary data.</text>
</comment>
<evidence type="ECO:0000259" key="1">
    <source>
        <dbReference type="Pfam" id="PF24764"/>
    </source>
</evidence>
<dbReference type="InterPro" id="IPR058913">
    <property type="entry name" value="Integrase_dom_put"/>
</dbReference>
<dbReference type="Pfam" id="PF24764">
    <property type="entry name" value="rva_4"/>
    <property type="match status" value="1"/>
</dbReference>
<proteinExistence type="predicted"/>
<accession>A0AAD6YXZ4</accession>
<dbReference type="EMBL" id="JARIHO010000145">
    <property type="protein sequence ID" value="KAJ7301060.1"/>
    <property type="molecule type" value="Genomic_DNA"/>
</dbReference>